<keyword evidence="7" id="KW-1185">Reference proteome</keyword>
<dbReference type="EMBL" id="CAJJDN010000382">
    <property type="protein sequence ID" value="CAD8131139.1"/>
    <property type="molecule type" value="Genomic_DNA"/>
</dbReference>
<feature type="transmembrane region" description="Helical" evidence="4">
    <location>
        <begin position="6"/>
        <end position="24"/>
    </location>
</feature>
<accession>A0A8S1RW93</accession>
<keyword evidence="4" id="KW-0812">Transmembrane</keyword>
<dbReference type="InterPro" id="IPR052788">
    <property type="entry name" value="RING-type_E3_ligase_ATL"/>
</dbReference>
<evidence type="ECO:0000256" key="2">
    <source>
        <dbReference type="ARBA" id="ARBA00022771"/>
    </source>
</evidence>
<gene>
    <name evidence="6" type="ORF">PSON_ATCC_30995.1.T3820003</name>
</gene>
<dbReference type="PANTHER" id="PTHR45798">
    <property type="entry name" value="RING-H2 FINGER PROTEIN ATL61-RELATED-RELATED"/>
    <property type="match status" value="1"/>
</dbReference>
<keyword evidence="1" id="KW-0479">Metal-binding</keyword>
<feature type="domain" description="RING-type" evidence="5">
    <location>
        <begin position="57"/>
        <end position="102"/>
    </location>
</feature>
<dbReference type="InterPro" id="IPR001841">
    <property type="entry name" value="Znf_RING"/>
</dbReference>
<evidence type="ECO:0000313" key="6">
    <source>
        <dbReference type="EMBL" id="CAD8131139.1"/>
    </source>
</evidence>
<evidence type="ECO:0000259" key="5">
    <source>
        <dbReference type="Pfam" id="PF13639"/>
    </source>
</evidence>
<proteinExistence type="predicted"/>
<evidence type="ECO:0000256" key="1">
    <source>
        <dbReference type="ARBA" id="ARBA00022723"/>
    </source>
</evidence>
<dbReference type="Proteomes" id="UP000692954">
    <property type="component" value="Unassembled WGS sequence"/>
</dbReference>
<evidence type="ECO:0000256" key="3">
    <source>
        <dbReference type="ARBA" id="ARBA00022833"/>
    </source>
</evidence>
<comment type="caution">
    <text evidence="6">The sequence shown here is derived from an EMBL/GenBank/DDBJ whole genome shotgun (WGS) entry which is preliminary data.</text>
</comment>
<sequence>MDVLCLIVLISLPFILFMILWQKLKYKQQNYVNQQILDDLIKKAKVINQYENLQGDQECGICLQVYSRNEEQLILPRNQSHHFHLYCIKTCLMLNFSCPKCRSKISDFRNSQQTSIL</sequence>
<organism evidence="6 7">
    <name type="scientific">Paramecium sonneborni</name>
    <dbReference type="NCBI Taxonomy" id="65129"/>
    <lineage>
        <taxon>Eukaryota</taxon>
        <taxon>Sar</taxon>
        <taxon>Alveolata</taxon>
        <taxon>Ciliophora</taxon>
        <taxon>Intramacronucleata</taxon>
        <taxon>Oligohymenophorea</taxon>
        <taxon>Peniculida</taxon>
        <taxon>Parameciidae</taxon>
        <taxon>Paramecium</taxon>
    </lineage>
</organism>
<dbReference type="AlphaFoldDB" id="A0A8S1RW93"/>
<keyword evidence="2" id="KW-0863">Zinc-finger</keyword>
<reference evidence="6" key="1">
    <citation type="submission" date="2021-01" db="EMBL/GenBank/DDBJ databases">
        <authorList>
            <consortium name="Genoscope - CEA"/>
            <person name="William W."/>
        </authorList>
    </citation>
    <scope>NUCLEOTIDE SEQUENCE</scope>
</reference>
<keyword evidence="4" id="KW-0472">Membrane</keyword>
<evidence type="ECO:0000313" key="7">
    <source>
        <dbReference type="Proteomes" id="UP000692954"/>
    </source>
</evidence>
<dbReference type="OrthoDB" id="21204at2759"/>
<keyword evidence="4" id="KW-1133">Transmembrane helix</keyword>
<dbReference type="PANTHER" id="PTHR45798:SF97">
    <property type="entry name" value="ALCOHOL-SENSITIVE RING FINGER PROTEIN 1"/>
    <property type="match status" value="1"/>
</dbReference>
<protein>
    <recommendedName>
        <fullName evidence="5">RING-type domain-containing protein</fullName>
    </recommendedName>
</protein>
<dbReference type="Pfam" id="PF13639">
    <property type="entry name" value="zf-RING_2"/>
    <property type="match status" value="1"/>
</dbReference>
<keyword evidence="3" id="KW-0862">Zinc</keyword>
<evidence type="ECO:0000256" key="4">
    <source>
        <dbReference type="SAM" id="Phobius"/>
    </source>
</evidence>
<dbReference type="GO" id="GO:0008270">
    <property type="term" value="F:zinc ion binding"/>
    <property type="evidence" value="ECO:0007669"/>
    <property type="project" value="UniProtKB-KW"/>
</dbReference>
<name>A0A8S1RW93_9CILI</name>